<feature type="transmembrane region" description="Helical" evidence="1">
    <location>
        <begin position="12"/>
        <end position="32"/>
    </location>
</feature>
<evidence type="ECO:0000313" key="2">
    <source>
        <dbReference type="EMBL" id="TCD54966.1"/>
    </source>
</evidence>
<evidence type="ECO:0000313" key="3">
    <source>
        <dbReference type="Proteomes" id="UP000291289"/>
    </source>
</evidence>
<proteinExistence type="predicted"/>
<keyword evidence="1" id="KW-1133">Transmembrane helix</keyword>
<organism evidence="2 3">
    <name type="scientific">Alloscardovia theropitheci</name>
    <dbReference type="NCBI Taxonomy" id="2496842"/>
    <lineage>
        <taxon>Bacteria</taxon>
        <taxon>Bacillati</taxon>
        <taxon>Actinomycetota</taxon>
        <taxon>Actinomycetes</taxon>
        <taxon>Bifidobacteriales</taxon>
        <taxon>Bifidobacteriaceae</taxon>
        <taxon>Alloscardovia</taxon>
    </lineage>
</organism>
<sequence length="142" mass="15990">MEKIFKFVKNHRIGFIAVLIGIAVLGVGVMVATQPMRDQAYMNEIVTGSQGRELIEARLRHTDKNALTSSGKIKSYKILEDTIKHDPMGGIFVRIEFNNDPDNNVTMHFSKDNSKGELMVYEQSLSAKAYKMYQELGAYTGK</sequence>
<gene>
    <name evidence="2" type="ORF">EJ419_00820</name>
</gene>
<dbReference type="RefSeq" id="WP_131283023.1">
    <property type="nucleotide sequence ID" value="NZ_RXLP01000002.1"/>
</dbReference>
<keyword evidence="1" id="KW-0812">Transmembrane</keyword>
<dbReference type="InterPro" id="IPR010738">
    <property type="entry name" value="DUF1310"/>
</dbReference>
<keyword evidence="1" id="KW-0472">Membrane</keyword>
<keyword evidence="3" id="KW-1185">Reference proteome</keyword>
<dbReference type="Proteomes" id="UP000291289">
    <property type="component" value="Unassembled WGS sequence"/>
</dbReference>
<name>A0A4R0R1E8_9BIFI</name>
<dbReference type="OrthoDB" id="2235740at2"/>
<reference evidence="2 3" key="1">
    <citation type="submission" date="2018-12" db="EMBL/GenBank/DDBJ databases">
        <title>Alloscrdovia theropitheci sp. nov: a novel taxon from the feces of the bleeding-herat monkey (Theropithecus geleda).</title>
        <authorList>
            <person name="Modesto M."/>
        </authorList>
    </citation>
    <scope>NUCLEOTIDE SEQUENCE [LARGE SCALE GENOMIC DNA]</scope>
    <source>
        <strain evidence="2 3">GLDI4/2</strain>
    </source>
</reference>
<dbReference type="EMBL" id="RXLP01000002">
    <property type="protein sequence ID" value="TCD54966.1"/>
    <property type="molecule type" value="Genomic_DNA"/>
</dbReference>
<evidence type="ECO:0000256" key="1">
    <source>
        <dbReference type="SAM" id="Phobius"/>
    </source>
</evidence>
<protein>
    <submittedName>
        <fullName evidence="2">DUF1310 family protein</fullName>
    </submittedName>
</protein>
<dbReference type="AlphaFoldDB" id="A0A4R0R1E8"/>
<accession>A0A4R0R1E8</accession>
<comment type="caution">
    <text evidence="2">The sequence shown here is derived from an EMBL/GenBank/DDBJ whole genome shotgun (WGS) entry which is preliminary data.</text>
</comment>
<dbReference type="Pfam" id="PF07006">
    <property type="entry name" value="DUF1310"/>
    <property type="match status" value="1"/>
</dbReference>